<sequence>MDFKFNVGDTNFIALVNSNQYKTFVDEDWDLPMIREHFVREMKNNNILVCQMTNEGIEGDWRINVNFEENIIDTSYFRREEGYIKVDNNELCFVEYTCLTMAAQFEDEKVPDKYCDKFRFNIKNGLYKVDVIQYYDIDNEKHFGRNDLDIEFKFTEVSKCEEIEPKVFWWNI</sequence>
<proteinExistence type="predicted"/>
<evidence type="ECO:0000313" key="1">
    <source>
        <dbReference type="EMBL" id="MBD7911643.1"/>
    </source>
</evidence>
<evidence type="ECO:0000313" key="2">
    <source>
        <dbReference type="Proteomes" id="UP000627781"/>
    </source>
</evidence>
<keyword evidence="2" id="KW-1185">Reference proteome</keyword>
<dbReference type="Proteomes" id="UP000627781">
    <property type="component" value="Unassembled WGS sequence"/>
</dbReference>
<accession>A0ABR8PTZ7</accession>
<protein>
    <submittedName>
        <fullName evidence="1">Uncharacterized protein</fullName>
    </submittedName>
</protein>
<name>A0ABR8PTZ7_9CLOT</name>
<dbReference type="EMBL" id="JACSRA010000013">
    <property type="protein sequence ID" value="MBD7911643.1"/>
    <property type="molecule type" value="Genomic_DNA"/>
</dbReference>
<dbReference type="RefSeq" id="WP_143316202.1">
    <property type="nucleotide sequence ID" value="NZ_JACSRA010000013.1"/>
</dbReference>
<reference evidence="1 2" key="1">
    <citation type="submission" date="2020-08" db="EMBL/GenBank/DDBJ databases">
        <title>A Genomic Blueprint of the Chicken Gut Microbiome.</title>
        <authorList>
            <person name="Gilroy R."/>
            <person name="Ravi A."/>
            <person name="Getino M."/>
            <person name="Pursley I."/>
            <person name="Horton D.L."/>
            <person name="Alikhan N.-F."/>
            <person name="Baker D."/>
            <person name="Gharbi K."/>
            <person name="Hall N."/>
            <person name="Watson M."/>
            <person name="Adriaenssens E.M."/>
            <person name="Foster-Nyarko E."/>
            <person name="Jarju S."/>
            <person name="Secka A."/>
            <person name="Antonio M."/>
            <person name="Oren A."/>
            <person name="Chaudhuri R."/>
            <person name="La Ragione R.M."/>
            <person name="Hildebrand F."/>
            <person name="Pallen M.J."/>
        </authorList>
    </citation>
    <scope>NUCLEOTIDE SEQUENCE [LARGE SCALE GENOMIC DNA]</scope>
    <source>
        <strain evidence="1 2">Sa3CVN1</strain>
    </source>
</reference>
<organism evidence="1 2">
    <name type="scientific">Clostridium cibarium</name>
    <dbReference type="NCBI Taxonomy" id="2762247"/>
    <lineage>
        <taxon>Bacteria</taxon>
        <taxon>Bacillati</taxon>
        <taxon>Bacillota</taxon>
        <taxon>Clostridia</taxon>
        <taxon>Eubacteriales</taxon>
        <taxon>Clostridiaceae</taxon>
        <taxon>Clostridium</taxon>
    </lineage>
</organism>
<gene>
    <name evidence="1" type="ORF">H9661_09770</name>
</gene>
<comment type="caution">
    <text evidence="1">The sequence shown here is derived from an EMBL/GenBank/DDBJ whole genome shotgun (WGS) entry which is preliminary data.</text>
</comment>